<sequence length="192" mass="21240">MDGDAPPHGEKGRSSLGFRQLFPPFVQRYFTRLYCLDAAGCPGEDHYVLQHVNHLLVVGLAPSHPLVAAQPPPGGGQLRLRFTEEALASQVSGKRKRGSLSLKPETTICVCEVDSPSDADGTRHVLSYDIRACVNGDLVEVNERLVDNPLLLWDERQEGEGWVAIIKASQRATRHLVTSAEYQRRRAADMNE</sequence>
<reference evidence="4 5" key="1">
    <citation type="submission" date="2014-11" db="EMBL/GenBank/DDBJ databases">
        <authorList>
            <person name="Zhu J."/>
            <person name="Qi W."/>
            <person name="Song R."/>
        </authorList>
    </citation>
    <scope>NUCLEOTIDE SEQUENCE [LARGE SCALE GENOMIC DNA]</scope>
</reference>
<dbReference type="AlphaFoldDB" id="A0A0G4GUG5"/>
<dbReference type="PANTHER" id="PTHR13651">
    <property type="entry name" value="PROTEIN ABITRAM"/>
    <property type="match status" value="1"/>
</dbReference>
<dbReference type="SUPFAM" id="SSF51230">
    <property type="entry name" value="Single hybrid motif"/>
    <property type="match status" value="1"/>
</dbReference>
<evidence type="ECO:0000313" key="4">
    <source>
        <dbReference type="EMBL" id="CEM34452.1"/>
    </source>
</evidence>
<dbReference type="EMBL" id="CDMY01000821">
    <property type="protein sequence ID" value="CEM34452.1"/>
    <property type="molecule type" value="Genomic_DNA"/>
</dbReference>
<evidence type="ECO:0000256" key="2">
    <source>
        <dbReference type="ARBA" id="ARBA00019325"/>
    </source>
</evidence>
<dbReference type="InParanoid" id="A0A0G4GUG5"/>
<dbReference type="GO" id="GO:0005634">
    <property type="term" value="C:nucleus"/>
    <property type="evidence" value="ECO:0007669"/>
    <property type="project" value="TreeGrafter"/>
</dbReference>
<dbReference type="InterPro" id="IPR011053">
    <property type="entry name" value="Single_hybrid_motif"/>
</dbReference>
<dbReference type="InterPro" id="IPR039169">
    <property type="entry name" value="Abitram"/>
</dbReference>
<dbReference type="PANTHER" id="PTHR13651:SF0">
    <property type="entry name" value="PROTEIN ABITRAM"/>
    <property type="match status" value="1"/>
</dbReference>
<evidence type="ECO:0000256" key="3">
    <source>
        <dbReference type="ARBA" id="ARBA00030463"/>
    </source>
</evidence>
<name>A0A0G4GUG5_VITBC</name>
<dbReference type="OrthoDB" id="48130at2759"/>
<dbReference type="STRING" id="1169540.A0A0G4GUG5"/>
<proteinExistence type="inferred from homology"/>
<dbReference type="OMA" id="GKACEDH"/>
<comment type="similarity">
    <text evidence="1">Belongs to the ABITRAM family.</text>
</comment>
<gene>
    <name evidence="4" type="ORF">Vbra_10388</name>
</gene>
<evidence type="ECO:0000256" key="1">
    <source>
        <dbReference type="ARBA" id="ARBA00010764"/>
    </source>
</evidence>
<dbReference type="Pfam" id="PF01597">
    <property type="entry name" value="GCV_H"/>
    <property type="match status" value="1"/>
</dbReference>
<keyword evidence="5" id="KW-1185">Reference proteome</keyword>
<organism evidence="4 5">
    <name type="scientific">Vitrella brassicaformis (strain CCMP3155)</name>
    <dbReference type="NCBI Taxonomy" id="1169540"/>
    <lineage>
        <taxon>Eukaryota</taxon>
        <taxon>Sar</taxon>
        <taxon>Alveolata</taxon>
        <taxon>Colpodellida</taxon>
        <taxon>Vitrellaceae</taxon>
        <taxon>Vitrella</taxon>
    </lineage>
</organism>
<protein>
    <recommendedName>
        <fullName evidence="2">Protein Abitram</fullName>
    </recommendedName>
    <alternativeName>
        <fullName evidence="3">Actin-binding transcription modulator</fullName>
    </alternativeName>
</protein>
<dbReference type="Proteomes" id="UP000041254">
    <property type="component" value="Unassembled WGS sequence"/>
</dbReference>
<dbReference type="Gene3D" id="2.40.50.100">
    <property type="match status" value="1"/>
</dbReference>
<dbReference type="PhylomeDB" id="A0A0G4GUG5"/>
<evidence type="ECO:0000313" key="5">
    <source>
        <dbReference type="Proteomes" id="UP000041254"/>
    </source>
</evidence>
<dbReference type="VEuPathDB" id="CryptoDB:Vbra_10388"/>
<accession>A0A0G4GUG5</accession>
<dbReference type="InterPro" id="IPR033753">
    <property type="entry name" value="GCV_H/Fam206"/>
</dbReference>